<organism evidence="2 3">
    <name type="scientific">Usitatibacter rugosus</name>
    <dbReference type="NCBI Taxonomy" id="2732067"/>
    <lineage>
        <taxon>Bacteria</taxon>
        <taxon>Pseudomonadati</taxon>
        <taxon>Pseudomonadota</taxon>
        <taxon>Betaproteobacteria</taxon>
        <taxon>Nitrosomonadales</taxon>
        <taxon>Usitatibacteraceae</taxon>
        <taxon>Usitatibacter</taxon>
    </lineage>
</organism>
<accession>A0A6M4H0E0</accession>
<dbReference type="EMBL" id="CP053069">
    <property type="protein sequence ID" value="QJR12956.1"/>
    <property type="molecule type" value="Genomic_DNA"/>
</dbReference>
<protein>
    <recommendedName>
        <fullName evidence="4">Lipoprotein</fullName>
    </recommendedName>
</protein>
<evidence type="ECO:0000313" key="2">
    <source>
        <dbReference type="EMBL" id="QJR12956.1"/>
    </source>
</evidence>
<evidence type="ECO:0008006" key="4">
    <source>
        <dbReference type="Google" id="ProtNLM"/>
    </source>
</evidence>
<keyword evidence="3" id="KW-1185">Reference proteome</keyword>
<dbReference type="KEGG" id="uru:DSM104443_04050"/>
<keyword evidence="1" id="KW-0732">Signal</keyword>
<reference evidence="2 3" key="1">
    <citation type="submission" date="2020-04" db="EMBL/GenBank/DDBJ databases">
        <title>Usitatibacter rugosus gen. nov., sp. nov. and Usitatibacter palustris sp. nov., novel members of Usitatibacteraceae fam. nov. within the order Nitrosomonadales isolated from soil.</title>
        <authorList>
            <person name="Huber K.J."/>
            <person name="Neumann-Schaal M."/>
            <person name="Geppert A."/>
            <person name="Luckner M."/>
            <person name="Wanner G."/>
            <person name="Overmann J."/>
        </authorList>
    </citation>
    <scope>NUCLEOTIDE SEQUENCE [LARGE SCALE GENOMIC DNA]</scope>
    <source>
        <strain evidence="2 3">0125_3</strain>
    </source>
</reference>
<feature type="signal peptide" evidence="1">
    <location>
        <begin position="1"/>
        <end position="18"/>
    </location>
</feature>
<dbReference type="RefSeq" id="WP_171095618.1">
    <property type="nucleotide sequence ID" value="NZ_CP053069.1"/>
</dbReference>
<name>A0A6M4H0E0_9PROT</name>
<proteinExistence type="predicted"/>
<gene>
    <name evidence="2" type="ORF">DSM104443_04050</name>
</gene>
<dbReference type="Proteomes" id="UP000501534">
    <property type="component" value="Chromosome"/>
</dbReference>
<feature type="chain" id="PRO_5026803479" description="Lipoprotein" evidence="1">
    <location>
        <begin position="19"/>
        <end position="132"/>
    </location>
</feature>
<sequence>MCPHPALLLLPLLLGACAATPFTAPNASGKGAGDVTRLVAASETKLFACNILEVRGVRGSTGVELGATRSEVTLLPGHYDVTLFCSNGQHSIKPRVQVNALGGKGYRLAGYLVDDSITIFHMKMAVRVAELP</sequence>
<evidence type="ECO:0000256" key="1">
    <source>
        <dbReference type="SAM" id="SignalP"/>
    </source>
</evidence>
<dbReference type="AlphaFoldDB" id="A0A6M4H0E0"/>
<evidence type="ECO:0000313" key="3">
    <source>
        <dbReference type="Proteomes" id="UP000501534"/>
    </source>
</evidence>